<evidence type="ECO:0000313" key="7">
    <source>
        <dbReference type="Proteomes" id="UP000580250"/>
    </source>
</evidence>
<sequence>MLKNWQVRVRVTHCKFLSTMGKRSGITKGGRVMNPADRERKQMRAKELKRNKKQRNAVRQAMVKSRDPDELIEQMSRLDEQEFDPQRVLSLNVIQEKRNKLRASYFQIINLCRQEKEEKKVKNLERMLYEYEVERARKEENFRAMLFSQSENFEEIPLPTGASAPDAANTPYSVNSTHGIGFGPQMPQHLQSAMKVGILKKPVSSAVRKKHKYPPGPPPGLPPHLYASEDEEEEEYDEEEESYREEGRRRRRVRFGNRPLKDTFDEAAEHVDADENYEDEDYAPVEIPESMLSSEEPPMQHLQPIYSRSAPSLAAPAIGTGPIMPGMALPHSNYPPGYPIMIPSHGMREVVVRPQHGRHSQHQSTQSKTGLVSGYSDAAVISAEPQVVKHKTDAPTSNVETTITAGPQMRNVTKETTRFVPTAVKIQRPVVPTVIGPKIPTSSVAGPTKLVPRSSQVKPTQKQKTAVNSAIDATKSVDEACDDFLKELEGLL</sequence>
<dbReference type="PANTHER" id="PTHR13361:SF1">
    <property type="entry name" value="WW DOMAIN-BINDING PROTEIN 11"/>
    <property type="match status" value="1"/>
</dbReference>
<protein>
    <recommendedName>
        <fullName evidence="5">Wbp11/ELF5/Saf1 N-terminal domain-containing protein</fullName>
    </recommendedName>
</protein>
<keyword evidence="2" id="KW-0539">Nucleus</keyword>
<evidence type="ECO:0000256" key="4">
    <source>
        <dbReference type="SAM" id="MobiDB-lite"/>
    </source>
</evidence>
<comment type="subcellular location">
    <subcellularLocation>
        <location evidence="1">Nucleus</location>
    </subcellularLocation>
</comment>
<gene>
    <name evidence="6" type="ORF">MENT_LOCUS3753</name>
</gene>
<reference evidence="6 7" key="1">
    <citation type="submission" date="2020-08" db="EMBL/GenBank/DDBJ databases">
        <authorList>
            <person name="Koutsovoulos G."/>
            <person name="Danchin GJ E."/>
        </authorList>
    </citation>
    <scope>NUCLEOTIDE SEQUENCE [LARGE SCALE GENOMIC DNA]</scope>
</reference>
<feature type="domain" description="Wbp11/ELF5/Saf1 N-terminal" evidence="5">
    <location>
        <begin position="30"/>
        <end position="86"/>
    </location>
</feature>
<comment type="caution">
    <text evidence="6">The sequence shown here is derived from an EMBL/GenBank/DDBJ whole genome shotgun (WGS) entry which is preliminary data.</text>
</comment>
<name>A0A6V7TSB1_MELEN</name>
<evidence type="ECO:0000256" key="2">
    <source>
        <dbReference type="ARBA" id="ARBA00023242"/>
    </source>
</evidence>
<dbReference type="AlphaFoldDB" id="A0A6V7TSB1"/>
<keyword evidence="3" id="KW-0175">Coiled coil</keyword>
<dbReference type="Pfam" id="PF09429">
    <property type="entry name" value="Wbp11"/>
    <property type="match status" value="1"/>
</dbReference>
<proteinExistence type="predicted"/>
<organism evidence="6 7">
    <name type="scientific">Meloidogyne enterolobii</name>
    <name type="common">Root-knot nematode worm</name>
    <name type="synonym">Meloidogyne mayaguensis</name>
    <dbReference type="NCBI Taxonomy" id="390850"/>
    <lineage>
        <taxon>Eukaryota</taxon>
        <taxon>Metazoa</taxon>
        <taxon>Ecdysozoa</taxon>
        <taxon>Nematoda</taxon>
        <taxon>Chromadorea</taxon>
        <taxon>Rhabditida</taxon>
        <taxon>Tylenchina</taxon>
        <taxon>Tylenchomorpha</taxon>
        <taxon>Tylenchoidea</taxon>
        <taxon>Meloidogynidae</taxon>
        <taxon>Meloidogyninae</taxon>
        <taxon>Meloidogyne</taxon>
    </lineage>
</organism>
<dbReference type="PANTHER" id="PTHR13361">
    <property type="entry name" value="WW DOMAIN-BINDING PROTEIN 11"/>
    <property type="match status" value="1"/>
</dbReference>
<feature type="coiled-coil region" evidence="3">
    <location>
        <begin position="114"/>
        <end position="141"/>
    </location>
</feature>
<evidence type="ECO:0000313" key="6">
    <source>
        <dbReference type="EMBL" id="CAD2132676.1"/>
    </source>
</evidence>
<evidence type="ECO:0000259" key="5">
    <source>
        <dbReference type="Pfam" id="PF09429"/>
    </source>
</evidence>
<evidence type="ECO:0000256" key="3">
    <source>
        <dbReference type="SAM" id="Coils"/>
    </source>
</evidence>
<dbReference type="EMBL" id="CAJEWN010000012">
    <property type="protein sequence ID" value="CAD2132676.1"/>
    <property type="molecule type" value="Genomic_DNA"/>
</dbReference>
<evidence type="ECO:0000256" key="1">
    <source>
        <dbReference type="ARBA" id="ARBA00004123"/>
    </source>
</evidence>
<accession>A0A6V7TSB1</accession>
<dbReference type="Proteomes" id="UP000580250">
    <property type="component" value="Unassembled WGS sequence"/>
</dbReference>
<dbReference type="GO" id="GO:0006396">
    <property type="term" value="P:RNA processing"/>
    <property type="evidence" value="ECO:0007669"/>
    <property type="project" value="InterPro"/>
</dbReference>
<feature type="region of interest" description="Disordered" evidence="4">
    <location>
        <begin position="205"/>
        <end position="250"/>
    </location>
</feature>
<dbReference type="OrthoDB" id="10067323at2759"/>
<feature type="compositionally biased region" description="Acidic residues" evidence="4">
    <location>
        <begin position="228"/>
        <end position="243"/>
    </location>
</feature>
<dbReference type="GO" id="GO:0005681">
    <property type="term" value="C:spliceosomal complex"/>
    <property type="evidence" value="ECO:0007669"/>
    <property type="project" value="TreeGrafter"/>
</dbReference>
<dbReference type="InterPro" id="IPR019007">
    <property type="entry name" value="Wbp11/ELF5/Saf1_N"/>
</dbReference>